<accession>A0ABV0ETI7</accession>
<evidence type="ECO:0000256" key="2">
    <source>
        <dbReference type="ARBA" id="ARBA00022801"/>
    </source>
</evidence>
<dbReference type="SUPFAM" id="SSF63817">
    <property type="entry name" value="Sortase"/>
    <property type="match status" value="1"/>
</dbReference>
<proteinExistence type="predicted"/>
<reference evidence="4 5" key="1">
    <citation type="submission" date="2024-02" db="EMBL/GenBank/DDBJ databases">
        <title>The Genome Sequence of Enterococcus sp. DIV0159.</title>
        <authorList>
            <person name="Earl A."/>
            <person name="Manson A."/>
            <person name="Gilmore M."/>
            <person name="Sanders J."/>
            <person name="Shea T."/>
            <person name="Howe W."/>
            <person name="Livny J."/>
            <person name="Cuomo C."/>
            <person name="Neafsey D."/>
            <person name="Birren B."/>
        </authorList>
    </citation>
    <scope>NUCLEOTIDE SEQUENCE [LARGE SCALE GENOMIC DNA]</scope>
    <source>
        <strain evidence="4 5">665A</strain>
    </source>
</reference>
<keyword evidence="2" id="KW-0378">Hydrolase</keyword>
<dbReference type="Gene3D" id="2.40.260.10">
    <property type="entry name" value="Sortase"/>
    <property type="match status" value="1"/>
</dbReference>
<keyword evidence="5" id="KW-1185">Reference proteome</keyword>
<keyword evidence="1" id="KW-0645">Protease</keyword>
<dbReference type="InterPro" id="IPR005754">
    <property type="entry name" value="Sortase"/>
</dbReference>
<evidence type="ECO:0000313" key="5">
    <source>
        <dbReference type="Proteomes" id="UP000664357"/>
    </source>
</evidence>
<dbReference type="InterPro" id="IPR023365">
    <property type="entry name" value="Sortase_dom-sf"/>
</dbReference>
<dbReference type="Pfam" id="PF04203">
    <property type="entry name" value="Sortase"/>
    <property type="match status" value="1"/>
</dbReference>
<protein>
    <submittedName>
        <fullName evidence="4">Sortase A</fullName>
    </submittedName>
</protein>
<comment type="caution">
    <text evidence="4">The sequence shown here is derived from an EMBL/GenBank/DDBJ whole genome shotgun (WGS) entry which is preliminary data.</text>
</comment>
<evidence type="ECO:0000256" key="1">
    <source>
        <dbReference type="ARBA" id="ARBA00022670"/>
    </source>
</evidence>
<dbReference type="CDD" id="cd06165">
    <property type="entry name" value="Sortase_A"/>
    <property type="match status" value="1"/>
</dbReference>
<dbReference type="NCBIfam" id="TIGR01076">
    <property type="entry name" value="sortase_fam"/>
    <property type="match status" value="1"/>
</dbReference>
<dbReference type="RefSeq" id="WP_207703374.1">
    <property type="nucleotide sequence ID" value="NZ_JAFREL020000002.1"/>
</dbReference>
<sequence>MKKKVLRFCSFLLIVVGLFLLFNKPLINFFIRHTGAVYDISQLSKRDLEKNKQKEETFDFDQVKSLSSEAVVKSQLAGEKKELPVIASIAIPSVKIRLPIFKGLSNEALLYGAGTLSPDQEMGAGNYALASHRSDQPDLLFTPLENIMLGDLIYLTDLSHVYTYEVIEKEKVVPTKAEVLDVVPEKKLLTLITCGDLYATNRLVVQAELIEVTPMKQLSEAAAQAFQLPIQSY</sequence>
<name>A0ABV0ETI7_9ENTE</name>
<keyword evidence="3" id="KW-0788">Thiol protease</keyword>
<evidence type="ECO:0000313" key="4">
    <source>
        <dbReference type="EMBL" id="MEO1771102.1"/>
    </source>
</evidence>
<gene>
    <name evidence="4" type="ORF">JZO67_003076</name>
</gene>
<organism evidence="4 5">
    <name type="scientific">Candidatus Enterococcus ferrettii</name>
    <dbReference type="NCBI Taxonomy" id="2815324"/>
    <lineage>
        <taxon>Bacteria</taxon>
        <taxon>Bacillati</taxon>
        <taxon>Bacillota</taxon>
        <taxon>Bacilli</taxon>
        <taxon>Lactobacillales</taxon>
        <taxon>Enterococcaceae</taxon>
        <taxon>Enterococcus</taxon>
    </lineage>
</organism>
<dbReference type="Proteomes" id="UP000664357">
    <property type="component" value="Unassembled WGS sequence"/>
</dbReference>
<dbReference type="EMBL" id="JAFREL020000002">
    <property type="protein sequence ID" value="MEO1771102.1"/>
    <property type="molecule type" value="Genomic_DNA"/>
</dbReference>
<dbReference type="InterPro" id="IPR042007">
    <property type="entry name" value="Sortase_A"/>
</dbReference>
<evidence type="ECO:0000256" key="3">
    <source>
        <dbReference type="ARBA" id="ARBA00022807"/>
    </source>
</evidence>